<feature type="compositionally biased region" description="Pro residues" evidence="1">
    <location>
        <begin position="80"/>
        <end position="89"/>
    </location>
</feature>
<reference evidence="2 3" key="1">
    <citation type="submission" date="2024-02" db="EMBL/GenBank/DDBJ databases">
        <authorList>
            <person name="Chen Y."/>
            <person name="Shah S."/>
            <person name="Dougan E. K."/>
            <person name="Thang M."/>
            <person name="Chan C."/>
        </authorList>
    </citation>
    <scope>NUCLEOTIDE SEQUENCE [LARGE SCALE GENOMIC DNA]</scope>
</reference>
<proteinExistence type="predicted"/>
<accession>A0ABP0NL61</accession>
<organism evidence="2 3">
    <name type="scientific">Durusdinium trenchii</name>
    <dbReference type="NCBI Taxonomy" id="1381693"/>
    <lineage>
        <taxon>Eukaryota</taxon>
        <taxon>Sar</taxon>
        <taxon>Alveolata</taxon>
        <taxon>Dinophyceae</taxon>
        <taxon>Suessiales</taxon>
        <taxon>Symbiodiniaceae</taxon>
        <taxon>Durusdinium</taxon>
    </lineage>
</organism>
<feature type="compositionally biased region" description="Low complexity" evidence="1">
    <location>
        <begin position="29"/>
        <end position="44"/>
    </location>
</feature>
<dbReference type="EMBL" id="CAXAMM010029224">
    <property type="protein sequence ID" value="CAK9064289.1"/>
    <property type="molecule type" value="Genomic_DNA"/>
</dbReference>
<feature type="compositionally biased region" description="Acidic residues" evidence="1">
    <location>
        <begin position="523"/>
        <end position="537"/>
    </location>
</feature>
<feature type="compositionally biased region" description="Low complexity" evidence="1">
    <location>
        <begin position="538"/>
        <end position="567"/>
    </location>
</feature>
<keyword evidence="3" id="KW-1185">Reference proteome</keyword>
<dbReference type="Proteomes" id="UP001642464">
    <property type="component" value="Unassembled WGS sequence"/>
</dbReference>
<feature type="region of interest" description="Disordered" evidence="1">
    <location>
        <begin position="28"/>
        <end position="56"/>
    </location>
</feature>
<sequence length="588" mass="62388">MENDSVRPNTLAALEAVPKILSIHEVNRTAPASSPAATPRFSSTPPSPGTPVNRVNSTKLLGDDIVPLGDELSHRCPEPNRAPPAPNRAPPAEEVDFLSEFDPFRSDAAGAVTSTASAAAPDVDLGELFAELDERPHADTACSVERPQRLVAELPKELEDPSPKALAEPLKEHQEPKASRLVAELNTLNESEVAKRKPRHERGRRLKAELAKGSGSGALRPLPDGCELDAPSIDLEVPRGRPWLEGSHRRGRSLDATVPVSDALDLQRSIPQNWEICERPASSSQARSRSADLVRPAPVESEALQKRSATALQVWQTPQVWQSVREREVLQIFQRLMQQGDLYLLDAPGQAYLKYCDANSRHEEVTGSKSGDAFRGMARSLSLAADRICFESGVPATREERLDLGIAMLESAIAHGCSQLGQARSDPALENLRRYRSSRFAALMEHVPATGLDALAMTASAGVQQLAAVAGIQPLSFAPAPPAELPVVAPPGPPPELALQALETVTDLQLVEAPVEVSSETASEADPEGDASEDESASSEASSESASDASAGAGASDASAGSVSDEGSGSEEDTPKGAWASLVALFGW</sequence>
<evidence type="ECO:0000256" key="1">
    <source>
        <dbReference type="SAM" id="MobiDB-lite"/>
    </source>
</evidence>
<evidence type="ECO:0000313" key="2">
    <source>
        <dbReference type="EMBL" id="CAK9064289.1"/>
    </source>
</evidence>
<evidence type="ECO:0000313" key="3">
    <source>
        <dbReference type="Proteomes" id="UP001642464"/>
    </source>
</evidence>
<feature type="region of interest" description="Disordered" evidence="1">
    <location>
        <begin position="69"/>
        <end position="91"/>
    </location>
</feature>
<feature type="region of interest" description="Disordered" evidence="1">
    <location>
        <begin position="515"/>
        <end position="588"/>
    </location>
</feature>
<gene>
    <name evidence="2" type="ORF">SCF082_LOCUS33126</name>
</gene>
<feature type="region of interest" description="Disordered" evidence="1">
    <location>
        <begin position="156"/>
        <end position="177"/>
    </location>
</feature>
<comment type="caution">
    <text evidence="2">The sequence shown here is derived from an EMBL/GenBank/DDBJ whole genome shotgun (WGS) entry which is preliminary data.</text>
</comment>
<name>A0ABP0NL61_9DINO</name>
<protein>
    <submittedName>
        <fullName evidence="2">Mitochondrial protein</fullName>
    </submittedName>
</protein>